<dbReference type="PaxDb" id="6239-K09A11.1"/>
<dbReference type="OrthoDB" id="5865631at2759"/>
<keyword evidence="2" id="KW-0479">Metal-binding</keyword>
<proteinExistence type="predicted"/>
<evidence type="ECO:0000256" key="9">
    <source>
        <dbReference type="PROSITE-ProRule" id="PRU00027"/>
    </source>
</evidence>
<evidence type="ECO:0000256" key="1">
    <source>
        <dbReference type="ARBA" id="ARBA00004123"/>
    </source>
</evidence>
<feature type="domain" description="BED-type" evidence="10">
    <location>
        <begin position="1"/>
        <end position="53"/>
    </location>
</feature>
<dbReference type="GeneID" id="187182"/>
<evidence type="ECO:0000259" key="10">
    <source>
        <dbReference type="PROSITE" id="PS50808"/>
    </source>
</evidence>
<comment type="subcellular location">
    <subcellularLocation>
        <location evidence="1">Nucleus</location>
    </subcellularLocation>
</comment>
<dbReference type="OMA" id="WFQYKSL"/>
<evidence type="ECO:0000256" key="2">
    <source>
        <dbReference type="ARBA" id="ARBA00022723"/>
    </source>
</evidence>
<dbReference type="InterPro" id="IPR012337">
    <property type="entry name" value="RNaseH-like_sf"/>
</dbReference>
<dbReference type="InterPro" id="IPR052035">
    <property type="entry name" value="ZnF_BED_domain_contain"/>
</dbReference>
<evidence type="ECO:0000256" key="6">
    <source>
        <dbReference type="ARBA" id="ARBA00023125"/>
    </source>
</evidence>
<gene>
    <name evidence="11" type="ORF">CELE_K09A11.1</name>
    <name evidence="11 13" type="ORF">K09A11.1</name>
</gene>
<evidence type="ECO:0000256" key="8">
    <source>
        <dbReference type="ARBA" id="ARBA00023242"/>
    </source>
</evidence>
<evidence type="ECO:0000256" key="5">
    <source>
        <dbReference type="ARBA" id="ARBA00023015"/>
    </source>
</evidence>
<dbReference type="WormBase" id="K09A11.1">
    <property type="protein sequence ID" value="CE31558"/>
    <property type="gene ID" value="WBGene00010704"/>
</dbReference>
<evidence type="ECO:0000313" key="12">
    <source>
        <dbReference type="Proteomes" id="UP000001940"/>
    </source>
</evidence>
<dbReference type="CTD" id="187182"/>
<dbReference type="SMR" id="Q21374"/>
<dbReference type="InterPro" id="IPR036236">
    <property type="entry name" value="Znf_C2H2_sf"/>
</dbReference>
<sequence length="605" mass="69999">MVKSRVWDYFLKLQDGRNKCNLCNKILARGSRGSTHNLISHLTRVHPKEYVLQEEPPVMIAQEDSSEFSFQSNNMKTEDFTMQSFFEPEFMKLYNDNNITKSIMEMICMDSMPMTTTDRAGFKRFMTSVCPDYELKSPSSMISYELPKLYQEYEDQLRMELNLAEHVVLSVDIWSDKGSIQEMIGVTGNFLKNEKVVRRTIGVINYQKDVHNGVYVAAELDNLMARFNLNGKVEVVCRDYNSIVENACDHLKISSVNCFNQQLHLAACEAKSKIGQINRVLLNCKLLVKNLKNSSVTWQTSEKIQSLMEIPNLCLNHCSDECWCFLQEFFGRVIECQQVIEELQKLQSSDWDLMRDVVEILAPLSKFSKLSESKESSASVIIPYCDYLVKAYESTQNQPEAFLAVKEHMERELHKYTSCQYLKFSTLLDPRYKDLYTNDSDTSNLIKAIETEFETMDYKNRTFEEISSELCGPAPKSQKLDFDAYIQEKIKSRGKHNALTGEKLTVRMEVTRYLSTAVEDVTPRDFWLNDVTKASYPRLAKFARRFIICPTGSSAAEKLFSTDRATMDEYRNTLSDENLKMLIFLNKNISSMTDLEFETERDLHD</sequence>
<dbReference type="GO" id="GO:0008270">
    <property type="term" value="F:zinc ion binding"/>
    <property type="evidence" value="ECO:0007669"/>
    <property type="project" value="UniProtKB-KW"/>
</dbReference>
<name>Q21374_CAEEL</name>
<dbReference type="IntAct" id="Q21374">
    <property type="interactions" value="1"/>
</dbReference>
<dbReference type="Pfam" id="PF05699">
    <property type="entry name" value="Dimer_Tnp_hAT"/>
    <property type="match status" value="1"/>
</dbReference>
<dbReference type="AlphaFoldDB" id="Q21374"/>
<dbReference type="Bgee" id="WBGene00010704">
    <property type="expression patterns" value="Expressed in embryo and 3 other cell types or tissues"/>
</dbReference>
<dbReference type="HOGENOM" id="CLU_009123_12_2_1"/>
<dbReference type="SUPFAM" id="SSF57667">
    <property type="entry name" value="beta-beta-alpha zinc fingers"/>
    <property type="match status" value="1"/>
</dbReference>
<dbReference type="Pfam" id="PF02892">
    <property type="entry name" value="zf-BED"/>
    <property type="match status" value="1"/>
</dbReference>
<evidence type="ECO:0000256" key="7">
    <source>
        <dbReference type="ARBA" id="ARBA00023163"/>
    </source>
</evidence>
<dbReference type="PhylomeDB" id="Q21374"/>
<dbReference type="SMART" id="SM00614">
    <property type="entry name" value="ZnF_BED"/>
    <property type="match status" value="1"/>
</dbReference>
<dbReference type="AGR" id="WB:WBGene00010704"/>
<dbReference type="InterPro" id="IPR008906">
    <property type="entry name" value="HATC_C_dom"/>
</dbReference>
<dbReference type="GO" id="GO:0009791">
    <property type="term" value="P:post-embryonic development"/>
    <property type="evidence" value="ECO:0007669"/>
    <property type="project" value="UniProtKB-ARBA"/>
</dbReference>
<dbReference type="PROSITE" id="PS50808">
    <property type="entry name" value="ZF_BED"/>
    <property type="match status" value="1"/>
</dbReference>
<keyword evidence="6" id="KW-0238">DNA-binding</keyword>
<keyword evidence="8" id="KW-0539">Nucleus</keyword>
<keyword evidence="3 9" id="KW-0863">Zinc-finger</keyword>
<dbReference type="DIP" id="DIP-26203N"/>
<protein>
    <submittedName>
        <fullName evidence="11">BED-type domain-containing protein</fullName>
    </submittedName>
</protein>
<evidence type="ECO:0000313" key="13">
    <source>
        <dbReference type="WormBase" id="K09A11.1"/>
    </source>
</evidence>
<keyword evidence="4" id="KW-0862">Zinc</keyword>
<dbReference type="GO" id="GO:0046983">
    <property type="term" value="F:protein dimerization activity"/>
    <property type="evidence" value="ECO:0007669"/>
    <property type="project" value="InterPro"/>
</dbReference>
<dbReference type="UCSC" id="K09A11.1">
    <property type="organism name" value="c. elegans"/>
</dbReference>
<dbReference type="STRING" id="6239.K09A11.1.1"/>
<dbReference type="PeptideAtlas" id="Q21374"/>
<dbReference type="PANTHER" id="PTHR46481:SF10">
    <property type="entry name" value="ZINC FINGER BED DOMAIN-CONTAINING PROTEIN 39"/>
    <property type="match status" value="1"/>
</dbReference>
<dbReference type="eggNOG" id="KOG1121">
    <property type="taxonomic scope" value="Eukaryota"/>
</dbReference>
<organism evidence="11 12">
    <name type="scientific">Caenorhabditis elegans</name>
    <dbReference type="NCBI Taxonomy" id="6239"/>
    <lineage>
        <taxon>Eukaryota</taxon>
        <taxon>Metazoa</taxon>
        <taxon>Ecdysozoa</taxon>
        <taxon>Nematoda</taxon>
        <taxon>Chromadorea</taxon>
        <taxon>Rhabditida</taxon>
        <taxon>Rhabditina</taxon>
        <taxon>Rhabditomorpha</taxon>
        <taxon>Rhabditoidea</taxon>
        <taxon>Rhabditidae</taxon>
        <taxon>Peloderinae</taxon>
        <taxon>Caenorhabditis</taxon>
    </lineage>
</organism>
<dbReference type="EMBL" id="BX284606">
    <property type="protein sequence ID" value="CAA90614.2"/>
    <property type="molecule type" value="Genomic_DNA"/>
</dbReference>
<accession>Q21374</accession>
<dbReference type="InterPro" id="IPR003656">
    <property type="entry name" value="Znf_BED"/>
</dbReference>
<dbReference type="Proteomes" id="UP000001940">
    <property type="component" value="Chromosome X"/>
</dbReference>
<dbReference type="FunCoup" id="Q21374">
    <property type="interactions" value="1449"/>
</dbReference>
<dbReference type="InParanoid" id="Q21374"/>
<dbReference type="KEGG" id="cel:CELE_K09A11.1"/>
<dbReference type="PANTHER" id="PTHR46481">
    <property type="entry name" value="ZINC FINGER BED DOMAIN-CONTAINING PROTEIN 4"/>
    <property type="match status" value="1"/>
</dbReference>
<dbReference type="PIR" id="T23522">
    <property type="entry name" value="T23522"/>
</dbReference>
<keyword evidence="12" id="KW-1185">Reference proteome</keyword>
<keyword evidence="7" id="KW-0804">Transcription</keyword>
<dbReference type="GO" id="GO:0006357">
    <property type="term" value="P:regulation of transcription by RNA polymerase II"/>
    <property type="evidence" value="ECO:0000318"/>
    <property type="project" value="GO_Central"/>
</dbReference>
<evidence type="ECO:0000256" key="3">
    <source>
        <dbReference type="ARBA" id="ARBA00022771"/>
    </source>
</evidence>
<evidence type="ECO:0000256" key="4">
    <source>
        <dbReference type="ARBA" id="ARBA00022833"/>
    </source>
</evidence>
<dbReference type="GO" id="GO:0005634">
    <property type="term" value="C:nucleus"/>
    <property type="evidence" value="ECO:0000318"/>
    <property type="project" value="GO_Central"/>
</dbReference>
<dbReference type="Reactome" id="R-CEL-4551638">
    <property type="pathway name" value="SUMOylation of chromatin organization proteins"/>
</dbReference>
<dbReference type="GO" id="GO:0003677">
    <property type="term" value="F:DNA binding"/>
    <property type="evidence" value="ECO:0007669"/>
    <property type="project" value="UniProtKB-KW"/>
</dbReference>
<keyword evidence="5" id="KW-0805">Transcription regulation</keyword>
<dbReference type="RefSeq" id="NP_510202.2">
    <property type="nucleotide sequence ID" value="NM_077801.2"/>
</dbReference>
<dbReference type="SUPFAM" id="SSF53098">
    <property type="entry name" value="Ribonuclease H-like"/>
    <property type="match status" value="1"/>
</dbReference>
<reference evidence="11 12" key="1">
    <citation type="journal article" date="1998" name="Science">
        <title>Genome sequence of the nematode C. elegans: a platform for investigating biology.</title>
        <authorList>
            <consortium name="The C. elegans sequencing consortium"/>
            <person name="Sulson J.E."/>
            <person name="Waterston R."/>
        </authorList>
    </citation>
    <scope>NUCLEOTIDE SEQUENCE [LARGE SCALE GENOMIC DNA]</scope>
    <source>
        <strain evidence="11 12">Bristol N2</strain>
    </source>
</reference>
<evidence type="ECO:0000313" key="11">
    <source>
        <dbReference type="EMBL" id="CAA90614.2"/>
    </source>
</evidence>